<protein>
    <submittedName>
        <fullName evidence="1">Uncharacterized protein</fullName>
    </submittedName>
</protein>
<evidence type="ECO:0000313" key="1">
    <source>
        <dbReference type="EMBL" id="KRX50220.1"/>
    </source>
</evidence>
<dbReference type="AlphaFoldDB" id="A0A0V0UFM0"/>
<dbReference type="Proteomes" id="UP000055048">
    <property type="component" value="Unassembled WGS sequence"/>
</dbReference>
<gene>
    <name evidence="1" type="ORF">T05_15554</name>
</gene>
<sequence length="65" mass="7696">MKKILTLFLDNPVQIKLTNQMYSSKDENKYKLKIKSKNSIKLLKNQKDTTICIIKRKKHVTAEME</sequence>
<name>A0A0V0UFM0_9BILA</name>
<evidence type="ECO:0000313" key="2">
    <source>
        <dbReference type="Proteomes" id="UP000055048"/>
    </source>
</evidence>
<accession>A0A0V0UFM0</accession>
<keyword evidence="2" id="KW-1185">Reference proteome</keyword>
<reference evidence="1 2" key="1">
    <citation type="submission" date="2015-01" db="EMBL/GenBank/DDBJ databases">
        <title>Evolution of Trichinella species and genotypes.</title>
        <authorList>
            <person name="Korhonen P.K."/>
            <person name="Edoardo P."/>
            <person name="Giuseppe L.R."/>
            <person name="Gasser R.B."/>
        </authorList>
    </citation>
    <scope>NUCLEOTIDE SEQUENCE [LARGE SCALE GENOMIC DNA]</scope>
    <source>
        <strain evidence="1">ISS417</strain>
    </source>
</reference>
<organism evidence="1 2">
    <name type="scientific">Trichinella murrelli</name>
    <dbReference type="NCBI Taxonomy" id="144512"/>
    <lineage>
        <taxon>Eukaryota</taxon>
        <taxon>Metazoa</taxon>
        <taxon>Ecdysozoa</taxon>
        <taxon>Nematoda</taxon>
        <taxon>Enoplea</taxon>
        <taxon>Dorylaimia</taxon>
        <taxon>Trichinellida</taxon>
        <taxon>Trichinellidae</taxon>
        <taxon>Trichinella</taxon>
    </lineage>
</organism>
<proteinExistence type="predicted"/>
<comment type="caution">
    <text evidence="1">The sequence shown here is derived from an EMBL/GenBank/DDBJ whole genome shotgun (WGS) entry which is preliminary data.</text>
</comment>
<dbReference type="EMBL" id="JYDJ01000008">
    <property type="protein sequence ID" value="KRX50220.1"/>
    <property type="molecule type" value="Genomic_DNA"/>
</dbReference>